<protein>
    <recommendedName>
        <fullName evidence="5">Cobalt transporter</fullName>
    </recommendedName>
</protein>
<feature type="signal peptide" evidence="2">
    <location>
        <begin position="1"/>
        <end position="19"/>
    </location>
</feature>
<name>A0ABU1BL65_9BURK</name>
<sequence length="117" mass="13133">MRRLLTIFLLLLLPLHSFAMQGGWLTAGHDHTIAHELKHLQGSSHHHHGDTIHYDESDESEQHFSEHAACQLAFTLPSTGVQPLTLTPVVIAKLETWQYIPDPIPERPQRPPSPSLG</sequence>
<keyword evidence="2" id="KW-0732">Signal</keyword>
<evidence type="ECO:0000313" key="4">
    <source>
        <dbReference type="Proteomes" id="UP001225596"/>
    </source>
</evidence>
<reference evidence="3 4" key="1">
    <citation type="submission" date="2023-08" db="EMBL/GenBank/DDBJ databases">
        <title>Oxalobacteraceae gen .nov., isolated from river sludge outside the plant.</title>
        <authorList>
            <person name="Zhao S.Y."/>
        </authorList>
    </citation>
    <scope>NUCLEOTIDE SEQUENCE [LARGE SCALE GENOMIC DNA]</scope>
    <source>
        <strain evidence="3 4">R-40</strain>
    </source>
</reference>
<gene>
    <name evidence="3" type="ORF">Q8A64_04000</name>
</gene>
<evidence type="ECO:0000313" key="3">
    <source>
        <dbReference type="EMBL" id="MDQ9169569.1"/>
    </source>
</evidence>
<comment type="caution">
    <text evidence="3">The sequence shown here is derived from an EMBL/GenBank/DDBJ whole genome shotgun (WGS) entry which is preliminary data.</text>
</comment>
<evidence type="ECO:0000256" key="1">
    <source>
        <dbReference type="SAM" id="MobiDB-lite"/>
    </source>
</evidence>
<dbReference type="Proteomes" id="UP001225596">
    <property type="component" value="Unassembled WGS sequence"/>
</dbReference>
<evidence type="ECO:0008006" key="5">
    <source>
        <dbReference type="Google" id="ProtNLM"/>
    </source>
</evidence>
<keyword evidence="4" id="KW-1185">Reference proteome</keyword>
<organism evidence="3 4">
    <name type="scientific">Keguizhuia sedimenti</name>
    <dbReference type="NCBI Taxonomy" id="3064264"/>
    <lineage>
        <taxon>Bacteria</taxon>
        <taxon>Pseudomonadati</taxon>
        <taxon>Pseudomonadota</taxon>
        <taxon>Betaproteobacteria</taxon>
        <taxon>Burkholderiales</taxon>
        <taxon>Oxalobacteraceae</taxon>
        <taxon>Keguizhuia</taxon>
    </lineage>
</organism>
<accession>A0ABU1BL65</accession>
<evidence type="ECO:0000256" key="2">
    <source>
        <dbReference type="SAM" id="SignalP"/>
    </source>
</evidence>
<feature type="compositionally biased region" description="Basic and acidic residues" evidence="1">
    <location>
        <begin position="49"/>
        <end position="63"/>
    </location>
</feature>
<proteinExistence type="predicted"/>
<dbReference type="RefSeq" id="WP_338435507.1">
    <property type="nucleotide sequence ID" value="NZ_JAUYVH010000002.1"/>
</dbReference>
<feature type="chain" id="PRO_5045055988" description="Cobalt transporter" evidence="2">
    <location>
        <begin position="20"/>
        <end position="117"/>
    </location>
</feature>
<feature type="region of interest" description="Disordered" evidence="1">
    <location>
        <begin position="42"/>
        <end position="63"/>
    </location>
</feature>
<dbReference type="EMBL" id="JAUYVH010000002">
    <property type="protein sequence ID" value="MDQ9169569.1"/>
    <property type="molecule type" value="Genomic_DNA"/>
</dbReference>